<evidence type="ECO:0000313" key="1">
    <source>
        <dbReference type="EMBL" id="CDM90048.1"/>
    </source>
</evidence>
<dbReference type="RefSeq" id="WP_046336915.1">
    <property type="nucleotide sequence ID" value="NZ_CAWMEF010000001.1"/>
</dbReference>
<sequence>MRINKKSDLPKWFDIEKYNKIKTLPDDEIAYLILCRCNDLLAGRYNKEGYFDNVLYCGELCSDDKIIKRSGNECKISSSPSIIPISIGHLNIFKNYLFDIGVNIEDEYVKYNHLSAYEMHNMSITSWSGVVCGIDLLTKQDETIINELRVLLKKWRRELDFEEAPSLLNNSWEIIKSKIINYNVFAFFDLQLWQFATGNSITGGVLSVTLYPEGEYDSTQIAQTIKPFSDKLFTYETLEKIEREISNK</sequence>
<dbReference type="Proteomes" id="UP000032930">
    <property type="component" value="Chromosome"/>
</dbReference>
<reference evidence="1 2" key="1">
    <citation type="submission" date="2014-02" db="EMBL/GenBank/DDBJ databases">
        <authorList>
            <person name="Genoscope - CEA"/>
        </authorList>
    </citation>
    <scope>NUCLEOTIDE SEQUENCE [LARGE SCALE GENOMIC DNA]</scope>
    <source>
        <strain evidence="1 2">CS03</strain>
    </source>
</reference>
<dbReference type="AlphaFoldDB" id="A0A0B6XBD2"/>
<name>A0A0B6XBD2_XENBV</name>
<dbReference type="KEGG" id="xbv:XBW1_2691"/>
<gene>
    <name evidence="1" type="ORF">XBW1_2691</name>
</gene>
<dbReference type="EMBL" id="FO818637">
    <property type="protein sequence ID" value="CDM90048.1"/>
    <property type="molecule type" value="Genomic_DNA"/>
</dbReference>
<evidence type="ECO:0000313" key="2">
    <source>
        <dbReference type="Proteomes" id="UP000032930"/>
    </source>
</evidence>
<dbReference type="Pfam" id="PF19924">
    <property type="entry name" value="DUF6387"/>
    <property type="match status" value="1"/>
</dbReference>
<proteinExistence type="predicted"/>
<organism evidence="1 2">
    <name type="scientific">Xenorhabdus bovienii</name>
    <name type="common">Xenorhabdus nematophila subsp. bovienii</name>
    <dbReference type="NCBI Taxonomy" id="40576"/>
    <lineage>
        <taxon>Bacteria</taxon>
        <taxon>Pseudomonadati</taxon>
        <taxon>Pseudomonadota</taxon>
        <taxon>Gammaproteobacteria</taxon>
        <taxon>Enterobacterales</taxon>
        <taxon>Morganellaceae</taxon>
        <taxon>Xenorhabdus</taxon>
    </lineage>
</organism>
<dbReference type="InterPro" id="IPR045664">
    <property type="entry name" value="DUF6387"/>
</dbReference>
<accession>A0A0B6XBD2</accession>
<protein>
    <submittedName>
        <fullName evidence="1">Uncharacterized protein</fullName>
    </submittedName>
</protein>